<evidence type="ECO:0000256" key="2">
    <source>
        <dbReference type="ARBA" id="ARBA00022840"/>
    </source>
</evidence>
<comment type="caution">
    <text evidence="3">The sequence shown here is derived from an EMBL/GenBank/DDBJ whole genome shotgun (WGS) entry which is preliminary data.</text>
</comment>
<gene>
    <name evidence="3" type="ORF">QTH91_00705</name>
</gene>
<protein>
    <submittedName>
        <fullName evidence="3">Flagellar biosynthesis protein FlhG</fullName>
    </submittedName>
</protein>
<evidence type="ECO:0000256" key="1">
    <source>
        <dbReference type="ARBA" id="ARBA00022741"/>
    </source>
</evidence>
<dbReference type="SUPFAM" id="SSF52540">
    <property type="entry name" value="P-loop containing nucleoside triphosphate hydrolases"/>
    <property type="match status" value="1"/>
</dbReference>
<dbReference type="EMBL" id="JASZYV010000001">
    <property type="protein sequence ID" value="MDM0042989.1"/>
    <property type="molecule type" value="Genomic_DNA"/>
</dbReference>
<reference evidence="3" key="1">
    <citation type="submission" date="2023-06" db="EMBL/GenBank/DDBJ databases">
        <authorList>
            <person name="Jiang Y."/>
            <person name="Liu Q."/>
        </authorList>
    </citation>
    <scope>NUCLEOTIDE SEQUENCE</scope>
    <source>
        <strain evidence="3">CGMCC 1.12089</strain>
    </source>
</reference>
<dbReference type="Proteomes" id="UP001174908">
    <property type="component" value="Unassembled WGS sequence"/>
</dbReference>
<dbReference type="Gene3D" id="3.40.50.300">
    <property type="entry name" value="P-loop containing nucleotide triphosphate hydrolases"/>
    <property type="match status" value="2"/>
</dbReference>
<dbReference type="PANTHER" id="PTHR43384">
    <property type="entry name" value="SEPTUM SITE-DETERMINING PROTEIN MIND HOMOLOG, CHLOROPLASTIC-RELATED"/>
    <property type="match status" value="1"/>
</dbReference>
<keyword evidence="3" id="KW-0969">Cilium</keyword>
<keyword evidence="4" id="KW-1185">Reference proteome</keyword>
<keyword evidence="1" id="KW-0547">Nucleotide-binding</keyword>
<name>A0ABT7N4W7_9BURK</name>
<proteinExistence type="predicted"/>
<evidence type="ECO:0000313" key="3">
    <source>
        <dbReference type="EMBL" id="MDM0042989.1"/>
    </source>
</evidence>
<dbReference type="RefSeq" id="WP_286658117.1">
    <property type="nucleotide sequence ID" value="NZ_JASZYV010000001.1"/>
</dbReference>
<evidence type="ECO:0000313" key="4">
    <source>
        <dbReference type="Proteomes" id="UP001174908"/>
    </source>
</evidence>
<dbReference type="PANTHER" id="PTHR43384:SF6">
    <property type="entry name" value="SEPTUM SITE-DETERMINING PROTEIN MIND HOMOLOG, CHLOROPLASTIC"/>
    <property type="match status" value="1"/>
</dbReference>
<organism evidence="3 4">
    <name type="scientific">Variovorax dokdonensis</name>
    <dbReference type="NCBI Taxonomy" id="344883"/>
    <lineage>
        <taxon>Bacteria</taxon>
        <taxon>Pseudomonadati</taxon>
        <taxon>Pseudomonadota</taxon>
        <taxon>Betaproteobacteria</taxon>
        <taxon>Burkholderiales</taxon>
        <taxon>Comamonadaceae</taxon>
        <taxon>Variovorax</taxon>
    </lineage>
</organism>
<accession>A0ABT7N4W7</accession>
<dbReference type="InterPro" id="IPR050625">
    <property type="entry name" value="ParA/MinD_ATPase"/>
</dbReference>
<keyword evidence="3" id="KW-0966">Cell projection</keyword>
<keyword evidence="3" id="KW-0282">Flagellum</keyword>
<dbReference type="InterPro" id="IPR027417">
    <property type="entry name" value="P-loop_NTPase"/>
</dbReference>
<sequence>MSKRVVDQAEGLRRLLAPPSTHVVAVAGMSRGEGTTTVAMGLAAALAVQGREVLVLDEHAPRAGSAAVLARGDGAVDVKPAKGELLSHDFDPRSWSPGGVVVIDAALDDEGRLSATAEAADDLLLVLQPRAASITAAYAGVKRLHYAHGLQQARFLVNAAPDERGALQIMANLSAAGSRYLAVSLSPAGWLHADPRLEDARRLGRTVVEAFPASPAALDLRRVASALLHWPRQSPAPRAVAAA</sequence>
<keyword evidence="2" id="KW-0067">ATP-binding</keyword>